<reference evidence="1" key="1">
    <citation type="submission" date="2024-03" db="EMBL/GenBank/DDBJ databases">
        <authorList>
            <consortium name="ELIXIR-Norway"/>
            <consortium name="Elixir Norway"/>
        </authorList>
    </citation>
    <scope>NUCLEOTIDE SEQUENCE</scope>
</reference>
<organism evidence="1 2">
    <name type="scientific">Sphagnum jensenii</name>
    <dbReference type="NCBI Taxonomy" id="128206"/>
    <lineage>
        <taxon>Eukaryota</taxon>
        <taxon>Viridiplantae</taxon>
        <taxon>Streptophyta</taxon>
        <taxon>Embryophyta</taxon>
        <taxon>Bryophyta</taxon>
        <taxon>Sphagnophytina</taxon>
        <taxon>Sphagnopsida</taxon>
        <taxon>Sphagnales</taxon>
        <taxon>Sphagnaceae</taxon>
        <taxon>Sphagnum</taxon>
    </lineage>
</organism>
<keyword evidence="2" id="KW-1185">Reference proteome</keyword>
<gene>
    <name evidence="1" type="ORF">CSSPJE1EN2_LOCUS17298</name>
</gene>
<dbReference type="Proteomes" id="UP001497522">
    <property type="component" value="Chromosome 4"/>
</dbReference>
<evidence type="ECO:0000313" key="1">
    <source>
        <dbReference type="EMBL" id="CAK9875049.1"/>
    </source>
</evidence>
<evidence type="ECO:0000313" key="2">
    <source>
        <dbReference type="Proteomes" id="UP001497522"/>
    </source>
</evidence>
<proteinExistence type="predicted"/>
<protein>
    <submittedName>
        <fullName evidence="1">Uncharacterized protein</fullName>
    </submittedName>
</protein>
<sequence>MVQIVTGRKEVNMKVFWSKSSIWWMMPVHPVGTDKPAEHAEDALFLPGVLTKFTKETEQKVLESRVSVIAVENSTLAAESKPEVNDTVVAEQHLLVILRTMLRMSIELALTIEEEGEGNYAEVAAGWNHVRDVQHWASVLFIHYMGGARQLELSGKVLYNNSVQLSCNITSDKLDVLFQKLASKKELQIKIHKLITTFVSNSSLWKPPAHDFDDVSLDLQLMLAGIVPHPSVQPQALVMDLKHPWAAQGKQIDGLLEVGLMIELLEVYQ</sequence>
<name>A0ABP1BHI6_9BRYO</name>
<accession>A0ABP1BHI6</accession>
<dbReference type="EMBL" id="OZ023705">
    <property type="protein sequence ID" value="CAK9875049.1"/>
    <property type="molecule type" value="Genomic_DNA"/>
</dbReference>